<name>A0A433UHJ8_9CYAN</name>
<organism evidence="1 2">
    <name type="scientific">Dulcicalothrix desertica PCC 7102</name>
    <dbReference type="NCBI Taxonomy" id="232991"/>
    <lineage>
        <taxon>Bacteria</taxon>
        <taxon>Bacillati</taxon>
        <taxon>Cyanobacteriota</taxon>
        <taxon>Cyanophyceae</taxon>
        <taxon>Nostocales</taxon>
        <taxon>Calotrichaceae</taxon>
        <taxon>Dulcicalothrix</taxon>
    </lineage>
</organism>
<dbReference type="Proteomes" id="UP000271624">
    <property type="component" value="Unassembled WGS sequence"/>
</dbReference>
<gene>
    <name evidence="1" type="ORF">DSM106972_096560</name>
</gene>
<reference evidence="1" key="1">
    <citation type="submission" date="2018-12" db="EMBL/GenBank/DDBJ databases">
        <authorList>
            <person name="Will S."/>
            <person name="Neumann-Schaal M."/>
            <person name="Henke P."/>
        </authorList>
    </citation>
    <scope>NUCLEOTIDE SEQUENCE</scope>
    <source>
        <strain evidence="1">PCC 7102</strain>
    </source>
</reference>
<proteinExistence type="predicted"/>
<comment type="caution">
    <text evidence="1">The sequence shown here is derived from an EMBL/GenBank/DDBJ whole genome shotgun (WGS) entry which is preliminary data.</text>
</comment>
<sequence>MSLVSDFKGSQLKKWNSADNGQLRLASSSLININIQGEANPLVRYRRAELSLKNFNKYKYSEGIAAPKNCLDWS</sequence>
<evidence type="ECO:0000313" key="1">
    <source>
        <dbReference type="EMBL" id="RUS93300.1"/>
    </source>
</evidence>
<dbReference type="RefSeq" id="WP_127087565.1">
    <property type="nucleotide sequence ID" value="NZ_RSCL01000060.1"/>
</dbReference>
<evidence type="ECO:0000313" key="2">
    <source>
        <dbReference type="Proteomes" id="UP000271624"/>
    </source>
</evidence>
<dbReference type="AlphaFoldDB" id="A0A433UHJ8"/>
<dbReference type="EMBL" id="RSCL01000060">
    <property type="protein sequence ID" value="RUS93300.1"/>
    <property type="molecule type" value="Genomic_DNA"/>
</dbReference>
<protein>
    <submittedName>
        <fullName evidence="1">Uncharacterized protein</fullName>
    </submittedName>
</protein>
<accession>A0A433UHJ8</accession>
<keyword evidence="2" id="KW-1185">Reference proteome</keyword>
<reference evidence="1" key="2">
    <citation type="journal article" date="2019" name="Genome Biol. Evol.">
        <title>Day and night: Metabolic profiles and evolutionary relationships of six axenic non-marine cyanobacteria.</title>
        <authorList>
            <person name="Will S.E."/>
            <person name="Henke P."/>
            <person name="Boedeker C."/>
            <person name="Huang S."/>
            <person name="Brinkmann H."/>
            <person name="Rohde M."/>
            <person name="Jarek M."/>
            <person name="Friedl T."/>
            <person name="Seufert S."/>
            <person name="Schumacher M."/>
            <person name="Overmann J."/>
            <person name="Neumann-Schaal M."/>
            <person name="Petersen J."/>
        </authorList>
    </citation>
    <scope>NUCLEOTIDE SEQUENCE [LARGE SCALE GENOMIC DNA]</scope>
    <source>
        <strain evidence="1">PCC 7102</strain>
    </source>
</reference>